<dbReference type="Pfam" id="PF22764">
    <property type="entry name" value="E217_Gp32"/>
    <property type="match status" value="1"/>
</dbReference>
<proteinExistence type="predicted"/>
<protein>
    <recommendedName>
        <fullName evidence="3">Burkholderia phage Bcep781 gp03</fullName>
    </recommendedName>
</protein>
<accession>A0A857FLN7</accession>
<dbReference type="InterPro" id="IPR054440">
    <property type="entry name" value="Gp32-like"/>
</dbReference>
<dbReference type="OrthoDB" id="7506990at2"/>
<name>A0A857FLN7_KOMXY</name>
<evidence type="ECO:0000313" key="1">
    <source>
        <dbReference type="EMBL" id="QHC34157.1"/>
    </source>
</evidence>
<dbReference type="AlphaFoldDB" id="A0A857FLN7"/>
<reference evidence="1 2" key="1">
    <citation type="journal article" date="2020" name="Carbohydr. Polym.">
        <title>Characterization and optimization of production of bacterial cellulose from strain CGMCC 17276 based on whole-genome analysis.</title>
        <authorList>
            <person name="Lu T."/>
            <person name="Gao H."/>
            <person name="Liao B."/>
            <person name="Wu J."/>
            <person name="Zhang W."/>
            <person name="Huang J."/>
            <person name="Liu M."/>
            <person name="Huang J."/>
            <person name="Chang Z."/>
            <person name="Jin M."/>
            <person name="Yi Z."/>
            <person name="Jiang D."/>
        </authorList>
    </citation>
    <scope>NUCLEOTIDE SEQUENCE [LARGE SCALE GENOMIC DNA]</scope>
    <source>
        <strain evidence="1 2">CGMCC 17276</strain>
    </source>
</reference>
<evidence type="ECO:0008006" key="3">
    <source>
        <dbReference type="Google" id="ProtNLM"/>
    </source>
</evidence>
<dbReference type="RefSeq" id="WP_159260039.1">
    <property type="nucleotide sequence ID" value="NZ_CP041348.1"/>
</dbReference>
<sequence length="145" mass="15476">MADLDITAANSIFVITVTSLLQAPVRLENYAADRAWDAPELEMAETEMSIDGYLNAGWVPNPVDQTVSLSAASSSVPVFEAIIAAQQTARSLYRIGGEITLTSTGRKYTMVNGLLRAASVLPAAGRVLETRTFAIRWQSVTAAGV</sequence>
<organism evidence="1 2">
    <name type="scientific">Komagataeibacter xylinus</name>
    <name type="common">Gluconacetobacter xylinus</name>
    <dbReference type="NCBI Taxonomy" id="28448"/>
    <lineage>
        <taxon>Bacteria</taxon>
        <taxon>Pseudomonadati</taxon>
        <taxon>Pseudomonadota</taxon>
        <taxon>Alphaproteobacteria</taxon>
        <taxon>Acetobacterales</taxon>
        <taxon>Acetobacteraceae</taxon>
        <taxon>Komagataeibacter</taxon>
    </lineage>
</organism>
<dbReference type="Proteomes" id="UP000464674">
    <property type="component" value="Chromosome"/>
</dbReference>
<evidence type="ECO:0000313" key="2">
    <source>
        <dbReference type="Proteomes" id="UP000464674"/>
    </source>
</evidence>
<gene>
    <name evidence="1" type="ORF">FMA36_00280</name>
</gene>
<dbReference type="EMBL" id="CP041348">
    <property type="protein sequence ID" value="QHC34157.1"/>
    <property type="molecule type" value="Genomic_DNA"/>
</dbReference>